<evidence type="ECO:0000313" key="6">
    <source>
        <dbReference type="Proteomes" id="UP001642720"/>
    </source>
</evidence>
<comment type="caution">
    <text evidence="5">The sequence shown here is derived from an EMBL/GenBank/DDBJ whole genome shotgun (WGS) entry which is preliminary data.</text>
</comment>
<feature type="compositionally biased region" description="Acidic residues" evidence="3">
    <location>
        <begin position="357"/>
        <end position="367"/>
    </location>
</feature>
<keyword evidence="2" id="KW-0040">ANK repeat</keyword>
<accession>A0ABY2H9I1</accession>
<dbReference type="SMART" id="SM00248">
    <property type="entry name" value="ANK"/>
    <property type="match status" value="8"/>
</dbReference>
<evidence type="ECO:0000256" key="3">
    <source>
        <dbReference type="SAM" id="MobiDB-lite"/>
    </source>
</evidence>
<dbReference type="GeneID" id="300574504"/>
<dbReference type="Gene3D" id="3.40.50.300">
    <property type="entry name" value="P-loop containing nucleotide triphosphate hydrolases"/>
    <property type="match status" value="1"/>
</dbReference>
<dbReference type="Proteomes" id="UP001642720">
    <property type="component" value="Unassembled WGS sequence"/>
</dbReference>
<proteinExistence type="predicted"/>
<sequence>MLDDGSETIEKPSLWLEAYHAAAPETKTWIESIPDIDLSQDIDKGDQSWAEELVELVRVLEQKHHDSTLRIKIGRKEISPRDYVAVTMGLLTTIGDIAIQFAPNPSGIVWSAVKVLLKLPVTVLGETTAILAYTARILNILSRGKLYEGVFTDQNTSPESLQTLRRGLIKLYAKSLDLLAYAARHLRNKYRQMLGWITSPGHAESLMAELIQCETDMAWAAESCEATRSANVDKKHTELLLSLQESVQQVDDEMCRLFDKIDAQEMLEVLDYLSDVKFGEQHQKKVEARTPGTGQWLLSHAKFDRWYKTEESAILWLHGTVGIGKSFLASTVIDLFLHLDSEAESHLLNKESGTSEEVSEISDEETETASAKRNQPWAAADQGFAYFYCERGSADLREPISVLRSFVRQLSMVPCYPNLMQKNVIQLYHENRKQVAKLSISDCRHQLLVSVNLYPRTTLVLDGLDECNPGERWRLIEILSELVTHAKNPVKLFISSRREQDIARHLPYHAVVEINASDNWPDIQKFVKQRIGEIEKTGRWSSISQSLKNKVEETVCDKSEGMFRWAYLQMDQLSKIRQERQLEAQLGKLPKSLNDAYDEIFQRMQHEDRETLERAVKWVMCAIRPLTTNQLLDAVRHSIGSDGTSLKLDPMIVEGTLLEICSHLIVKDSKSREWKFPHASVIEYFEEVHLWNLEAAHVLVTKICLLHLLDDDNIEEVIQKTHPFDDGWSHKHQGVHSGAHIQRYALRNWRHHVRTLEQLQTFEPDVSRLLCQFLGVDKSLEQSSRHFQRWYQWSEPGKLRRYWYPSDHIDGYHYFQPDENPIFFICDSGFYHTLRDYWASGIDISSVNKAQSDALSMAAYHGQREICEKLVERGFDVNKQIDNRRNDVSALSSAARKGDVDILRLLIDHGADPNLPLNGSSALCASIFNSKSIIDNGKSSMGCVKILLKAKADPNHPCGPLCEYSYALARAVYYGQSKVVKLLLKNGANPHLLGEVGDYGSALAVAAFRGREQLCLLLLDQGVDANAPLKCGKYGSALAAAASQGNEKVCQLLIENGADPNLLSEVGYCGSALAAAAGRGDEGLCRFLLDYGADANASLKCGQYGSALAAAARECHKEVCQLLIDHGADINQPLTAGDYGSALAAALVSDCSYTLDLVRYLIENVHADTSILYTSPPREMSGLWRDQKQIDELFGYLTEGHHVKEDLLLRIGFKAPDVSSKPSES</sequence>
<dbReference type="Pfam" id="PF12796">
    <property type="entry name" value="Ank_2"/>
    <property type="match status" value="2"/>
</dbReference>
<reference evidence="5 6" key="1">
    <citation type="submission" date="2018-01" db="EMBL/GenBank/DDBJ databases">
        <title>Genome characterization of the sugarcane-associated fungus Trichoderma ghanense CCMA-1212 and their application in lignocelulose bioconversion.</title>
        <authorList>
            <person name="Steindorff A.S."/>
            <person name="Mendes T.D."/>
            <person name="Vilela E.S.D."/>
            <person name="Rodrigues D.S."/>
            <person name="Formighieri E.F."/>
            <person name="Melo I.S."/>
            <person name="Favaro L.C.L."/>
        </authorList>
    </citation>
    <scope>NUCLEOTIDE SEQUENCE [LARGE SCALE GENOMIC DNA]</scope>
    <source>
        <strain evidence="5 6">CCMA-1212</strain>
    </source>
</reference>
<feature type="region of interest" description="Disordered" evidence="3">
    <location>
        <begin position="348"/>
        <end position="375"/>
    </location>
</feature>
<evidence type="ECO:0000256" key="2">
    <source>
        <dbReference type="PROSITE-ProRule" id="PRU00023"/>
    </source>
</evidence>
<dbReference type="InterPro" id="IPR036770">
    <property type="entry name" value="Ankyrin_rpt-contain_sf"/>
</dbReference>
<dbReference type="PROSITE" id="PS50297">
    <property type="entry name" value="ANK_REP_REGION"/>
    <property type="match status" value="1"/>
</dbReference>
<dbReference type="PROSITE" id="PS50088">
    <property type="entry name" value="ANK_REPEAT"/>
    <property type="match status" value="3"/>
</dbReference>
<evidence type="ECO:0000256" key="1">
    <source>
        <dbReference type="ARBA" id="ARBA00022737"/>
    </source>
</evidence>
<keyword evidence="6" id="KW-1185">Reference proteome</keyword>
<dbReference type="PANTHER" id="PTHR10039:SF16">
    <property type="entry name" value="GPI INOSITOL-DEACYLASE"/>
    <property type="match status" value="1"/>
</dbReference>
<dbReference type="InterPro" id="IPR027417">
    <property type="entry name" value="P-loop_NTPase"/>
</dbReference>
<evidence type="ECO:0000313" key="5">
    <source>
        <dbReference type="EMBL" id="TFB04985.1"/>
    </source>
</evidence>
<feature type="repeat" description="ANK" evidence="2">
    <location>
        <begin position="1033"/>
        <end position="1065"/>
    </location>
</feature>
<gene>
    <name evidence="5" type="ORF">CCMA1212_002677</name>
</gene>
<feature type="domain" description="Nephrocystin 3-like N-terminal" evidence="4">
    <location>
        <begin position="292"/>
        <end position="497"/>
    </location>
</feature>
<dbReference type="SUPFAM" id="SSF48403">
    <property type="entry name" value="Ankyrin repeat"/>
    <property type="match status" value="1"/>
</dbReference>
<protein>
    <submittedName>
        <fullName evidence="5">Ankyrin repeat protein</fullName>
    </submittedName>
</protein>
<dbReference type="PANTHER" id="PTHR10039">
    <property type="entry name" value="AMELOGENIN"/>
    <property type="match status" value="1"/>
</dbReference>
<name>A0ABY2H9I1_9HYPO</name>
<organism evidence="5 6">
    <name type="scientific">Trichoderma ghanense</name>
    <dbReference type="NCBI Taxonomy" id="65468"/>
    <lineage>
        <taxon>Eukaryota</taxon>
        <taxon>Fungi</taxon>
        <taxon>Dikarya</taxon>
        <taxon>Ascomycota</taxon>
        <taxon>Pezizomycotina</taxon>
        <taxon>Sordariomycetes</taxon>
        <taxon>Hypocreomycetidae</taxon>
        <taxon>Hypocreales</taxon>
        <taxon>Hypocreaceae</taxon>
        <taxon>Trichoderma</taxon>
    </lineage>
</organism>
<dbReference type="InterPro" id="IPR002110">
    <property type="entry name" value="Ankyrin_rpt"/>
</dbReference>
<dbReference type="Pfam" id="PF24883">
    <property type="entry name" value="NPHP3_N"/>
    <property type="match status" value="1"/>
</dbReference>
<dbReference type="RefSeq" id="XP_073561186.1">
    <property type="nucleotide sequence ID" value="XM_073700054.1"/>
</dbReference>
<evidence type="ECO:0000259" key="4">
    <source>
        <dbReference type="Pfam" id="PF24883"/>
    </source>
</evidence>
<dbReference type="Gene3D" id="1.25.40.20">
    <property type="entry name" value="Ankyrin repeat-containing domain"/>
    <property type="match status" value="1"/>
</dbReference>
<feature type="repeat" description="ANK" evidence="2">
    <location>
        <begin position="886"/>
        <end position="918"/>
    </location>
</feature>
<dbReference type="Pfam" id="PF00023">
    <property type="entry name" value="Ank"/>
    <property type="match status" value="1"/>
</dbReference>
<dbReference type="InterPro" id="IPR056884">
    <property type="entry name" value="NPHP3-like_N"/>
</dbReference>
<keyword evidence="1" id="KW-0677">Repeat</keyword>
<dbReference type="EMBL" id="PPTA01000003">
    <property type="protein sequence ID" value="TFB04985.1"/>
    <property type="molecule type" value="Genomic_DNA"/>
</dbReference>
<feature type="repeat" description="ANK" evidence="2">
    <location>
        <begin position="963"/>
        <end position="995"/>
    </location>
</feature>